<dbReference type="HOGENOM" id="CLU_073662_0_0_1"/>
<dbReference type="Proteomes" id="UP000000689">
    <property type="component" value="Chromosome 3"/>
</dbReference>
<dbReference type="AlphaFoldDB" id="G0W8K2"/>
<organism evidence="5 6">
    <name type="scientific">Naumovozyma dairenensis (strain ATCC 10597 / BCRC 20456 / CBS 421 / NBRC 0211 / NRRL Y-12639)</name>
    <name type="common">Saccharomyces dairenensis</name>
    <dbReference type="NCBI Taxonomy" id="1071378"/>
    <lineage>
        <taxon>Eukaryota</taxon>
        <taxon>Fungi</taxon>
        <taxon>Dikarya</taxon>
        <taxon>Ascomycota</taxon>
        <taxon>Saccharomycotina</taxon>
        <taxon>Saccharomycetes</taxon>
        <taxon>Saccharomycetales</taxon>
        <taxon>Saccharomycetaceae</taxon>
        <taxon>Naumovozyma</taxon>
    </lineage>
</organism>
<dbReference type="GO" id="GO:0003735">
    <property type="term" value="F:structural constituent of ribosome"/>
    <property type="evidence" value="ECO:0007669"/>
    <property type="project" value="EnsemblFungi"/>
</dbReference>
<dbReference type="EMBL" id="HE580269">
    <property type="protein sequence ID" value="CCD24113.1"/>
    <property type="molecule type" value="Genomic_DNA"/>
</dbReference>
<reference evidence="5 6" key="1">
    <citation type="journal article" date="2011" name="Proc. Natl. Acad. Sci. U.S.A.">
        <title>Evolutionary erosion of yeast sex chromosomes by mating-type switching accidents.</title>
        <authorList>
            <person name="Gordon J.L."/>
            <person name="Armisen D."/>
            <person name="Proux-Wera E."/>
            <person name="Oheigeartaigh S.S."/>
            <person name="Byrne K.P."/>
            <person name="Wolfe K.H."/>
        </authorList>
    </citation>
    <scope>NUCLEOTIDE SEQUENCE [LARGE SCALE GENOMIC DNA]</scope>
    <source>
        <strain evidence="6">ATCC 10597 / BCRC 20456 / CBS 421 / NBRC 0211 / NRRL Y-12639</strain>
    </source>
</reference>
<dbReference type="OrthoDB" id="441444at2759"/>
<dbReference type="STRING" id="1071378.G0W8K2"/>
<dbReference type="GeneID" id="11496585"/>
<dbReference type="eggNOG" id="KOG2815">
    <property type="taxonomic scope" value="Eukaryota"/>
</dbReference>
<keyword evidence="6" id="KW-1185">Reference proteome</keyword>
<accession>G0W8K2</accession>
<keyword evidence="3 4" id="KW-0687">Ribonucleoprotein</keyword>
<sequence length="261" mass="30391">MLNIIRRNTISPLGENLIFSRAFVSTSKLYSAKAAKFLKAQRRRQKNEEKQATIKNSLERVDPVFGKKNVPFIARISAELKEPLVLSSGYNVEEVEKFLAAIETTKKKQLADRGINVDMIVSENEKELEEKRQVILRILSMRNANNKSSIKLALKLAREEFQRFPGDTGSSEVQAACMTVRILNMAHHIQEHRKDYSNTRHLRMLVQQRQSILRYLKRNNAERYYWVIQKLGLTDTAVTEEFNMDRQYMKDYKFFESAAVN</sequence>
<dbReference type="PANTHER" id="PTHR23321:SF26">
    <property type="entry name" value="SMALL RIBOSOMAL SUBUNIT PROTEIN US15M"/>
    <property type="match status" value="1"/>
</dbReference>
<evidence type="ECO:0000313" key="5">
    <source>
        <dbReference type="EMBL" id="CCD24113.1"/>
    </source>
</evidence>
<dbReference type="KEGG" id="ndi:NDAI_0C04530"/>
<evidence type="ECO:0008006" key="7">
    <source>
        <dbReference type="Google" id="ProtNLM"/>
    </source>
</evidence>
<gene>
    <name evidence="5" type="primary">NDAI0C04530</name>
    <name evidence="5" type="ordered locus">NDAI_0C04530</name>
</gene>
<protein>
    <recommendedName>
        <fullName evidence="7">Ribosomal protein S15</fullName>
    </recommendedName>
</protein>
<dbReference type="SUPFAM" id="SSF47060">
    <property type="entry name" value="S15/NS1 RNA-binding domain"/>
    <property type="match status" value="1"/>
</dbReference>
<dbReference type="InterPro" id="IPR005290">
    <property type="entry name" value="Ribosomal_uS15_bac-type"/>
</dbReference>
<keyword evidence="2 4" id="KW-0689">Ribosomal protein</keyword>
<dbReference type="PANTHER" id="PTHR23321">
    <property type="entry name" value="RIBOSOMAL PROTEIN S15, BACTERIAL AND ORGANELLAR"/>
    <property type="match status" value="1"/>
</dbReference>
<comment type="similarity">
    <text evidence="1 4">Belongs to the universal ribosomal protein uS15 family.</text>
</comment>
<evidence type="ECO:0000256" key="3">
    <source>
        <dbReference type="ARBA" id="ARBA00023274"/>
    </source>
</evidence>
<dbReference type="SMART" id="SM01387">
    <property type="entry name" value="Ribosomal_S15"/>
    <property type="match status" value="1"/>
</dbReference>
<dbReference type="NCBIfam" id="TIGR00952">
    <property type="entry name" value="S15_bact"/>
    <property type="match status" value="1"/>
</dbReference>
<dbReference type="Pfam" id="PF00312">
    <property type="entry name" value="Ribosomal_S15"/>
    <property type="match status" value="1"/>
</dbReference>
<dbReference type="RefSeq" id="XP_003669356.1">
    <property type="nucleotide sequence ID" value="XM_003669308.1"/>
</dbReference>
<dbReference type="InterPro" id="IPR009068">
    <property type="entry name" value="uS15_NS1_RNA-bd_sf"/>
</dbReference>
<dbReference type="GO" id="GO:0005763">
    <property type="term" value="C:mitochondrial small ribosomal subunit"/>
    <property type="evidence" value="ECO:0007669"/>
    <property type="project" value="EnsemblFungi"/>
</dbReference>
<dbReference type="InterPro" id="IPR000589">
    <property type="entry name" value="Ribosomal_uS15"/>
</dbReference>
<dbReference type="PROSITE" id="PS00362">
    <property type="entry name" value="RIBOSOMAL_S15"/>
    <property type="match status" value="1"/>
</dbReference>
<evidence type="ECO:0000256" key="2">
    <source>
        <dbReference type="ARBA" id="ARBA00022980"/>
    </source>
</evidence>
<dbReference type="HAMAP" id="MF_01343_B">
    <property type="entry name" value="Ribosomal_uS15_B"/>
    <property type="match status" value="1"/>
</dbReference>
<proteinExistence type="inferred from homology"/>
<name>G0W8K2_NAUDC</name>
<dbReference type="GO" id="GO:0006412">
    <property type="term" value="P:translation"/>
    <property type="evidence" value="ECO:0007669"/>
    <property type="project" value="InterPro"/>
</dbReference>
<dbReference type="OMA" id="FNMGRQY"/>
<evidence type="ECO:0000256" key="4">
    <source>
        <dbReference type="RuleBase" id="RU003919"/>
    </source>
</evidence>
<dbReference type="CDD" id="cd00353">
    <property type="entry name" value="Ribosomal_S15p_S13e"/>
    <property type="match status" value="1"/>
</dbReference>
<evidence type="ECO:0000313" key="6">
    <source>
        <dbReference type="Proteomes" id="UP000000689"/>
    </source>
</evidence>
<evidence type="ECO:0000256" key="1">
    <source>
        <dbReference type="ARBA" id="ARBA00008434"/>
    </source>
</evidence>
<dbReference type="Gene3D" id="1.10.287.10">
    <property type="entry name" value="S15/NS1, RNA-binding"/>
    <property type="match status" value="1"/>
</dbReference>